<reference evidence="3 4" key="1">
    <citation type="journal article" date="2016" name="Nat. Commun.">
        <title>Extremotolerant tardigrade genome and improved radiotolerance of human cultured cells by tardigrade-unique protein.</title>
        <authorList>
            <person name="Hashimoto T."/>
            <person name="Horikawa D.D."/>
            <person name="Saito Y."/>
            <person name="Kuwahara H."/>
            <person name="Kozuka-Hata H."/>
            <person name="Shin-I T."/>
            <person name="Minakuchi Y."/>
            <person name="Ohishi K."/>
            <person name="Motoyama A."/>
            <person name="Aizu T."/>
            <person name="Enomoto A."/>
            <person name="Kondo K."/>
            <person name="Tanaka S."/>
            <person name="Hara Y."/>
            <person name="Koshikawa S."/>
            <person name="Sagara H."/>
            <person name="Miura T."/>
            <person name="Yokobori S."/>
            <person name="Miyagawa K."/>
            <person name="Suzuki Y."/>
            <person name="Kubo T."/>
            <person name="Oyama M."/>
            <person name="Kohara Y."/>
            <person name="Fujiyama A."/>
            <person name="Arakawa K."/>
            <person name="Katayama T."/>
            <person name="Toyoda A."/>
            <person name="Kunieda T."/>
        </authorList>
    </citation>
    <scope>NUCLEOTIDE SEQUENCE [LARGE SCALE GENOMIC DNA]</scope>
    <source>
        <strain evidence="3 4">YOKOZUNA-1</strain>
    </source>
</reference>
<dbReference type="Gene3D" id="3.40.50.1010">
    <property type="entry name" value="5'-nuclease"/>
    <property type="match status" value="1"/>
</dbReference>
<dbReference type="EMBL" id="BDGG01000003">
    <property type="protein sequence ID" value="GAU95888.1"/>
    <property type="molecule type" value="Genomic_DNA"/>
</dbReference>
<name>A0A1D1VBL0_RAMVA</name>
<keyword evidence="4" id="KW-1185">Reference proteome</keyword>
<dbReference type="SUPFAM" id="SSF88723">
    <property type="entry name" value="PIN domain-like"/>
    <property type="match status" value="1"/>
</dbReference>
<dbReference type="Proteomes" id="UP000186922">
    <property type="component" value="Unassembled WGS sequence"/>
</dbReference>
<dbReference type="InterPro" id="IPR052626">
    <property type="entry name" value="SWT1_Regulator"/>
</dbReference>
<dbReference type="OrthoDB" id="548295at2759"/>
<evidence type="ECO:0000313" key="4">
    <source>
        <dbReference type="Proteomes" id="UP000186922"/>
    </source>
</evidence>
<dbReference type="PANTHER" id="PTHR16161">
    <property type="entry name" value="TRANSCRIPTIONAL PROTEIN SWT1"/>
    <property type="match status" value="1"/>
</dbReference>
<dbReference type="GO" id="GO:0005634">
    <property type="term" value="C:nucleus"/>
    <property type="evidence" value="ECO:0007669"/>
    <property type="project" value="TreeGrafter"/>
</dbReference>
<sequence length="262" mass="29209">MSSAENTPEFQFRKDVEMSPVAPRAEALSGVESEDVENIMSDSPHDEATVPDCDITVDVAPLESPKLAVKPLNVESDDSFANSVVVLDTNLLVSEEGRRFVDLLKFDTTICARTVFKLPYAVLSELDRLKTKKIRGELAEPARRAISAASFLKDRLMQGDKRFVIQSAMDDNMKGKIRLENNDDRILNCCLQTIETCGGKKAVYFVTNDVNLQLKARACDIPPSRILESPQLVGTIEIMKSFKEQNRAKHHHSLLFPARTSV</sequence>
<gene>
    <name evidence="3" type="primary">RvY_07423-1</name>
    <name evidence="3" type="synonym">RvY_07423.1</name>
    <name evidence="3" type="ORF">RvY_07423</name>
</gene>
<dbReference type="PANTHER" id="PTHR16161:SF0">
    <property type="entry name" value="TRANSCRIPTIONAL PROTEIN SWT1"/>
    <property type="match status" value="1"/>
</dbReference>
<protein>
    <recommendedName>
        <fullName evidence="2">PIN domain-containing protein</fullName>
    </recommendedName>
</protein>
<comment type="caution">
    <text evidence="3">The sequence shown here is derived from an EMBL/GenBank/DDBJ whole genome shotgun (WGS) entry which is preliminary data.</text>
</comment>
<dbReference type="InterPro" id="IPR002716">
    <property type="entry name" value="PIN_dom"/>
</dbReference>
<organism evidence="3 4">
    <name type="scientific">Ramazzottius varieornatus</name>
    <name type="common">Water bear</name>
    <name type="synonym">Tardigrade</name>
    <dbReference type="NCBI Taxonomy" id="947166"/>
    <lineage>
        <taxon>Eukaryota</taxon>
        <taxon>Metazoa</taxon>
        <taxon>Ecdysozoa</taxon>
        <taxon>Tardigrada</taxon>
        <taxon>Eutardigrada</taxon>
        <taxon>Parachela</taxon>
        <taxon>Hypsibioidea</taxon>
        <taxon>Ramazzottiidae</taxon>
        <taxon>Ramazzottius</taxon>
    </lineage>
</organism>
<dbReference type="InterPro" id="IPR029060">
    <property type="entry name" value="PIN-like_dom_sf"/>
</dbReference>
<accession>A0A1D1VBL0</accession>
<evidence type="ECO:0000313" key="3">
    <source>
        <dbReference type="EMBL" id="GAU95888.1"/>
    </source>
</evidence>
<proteinExistence type="predicted"/>
<dbReference type="AlphaFoldDB" id="A0A1D1VBL0"/>
<evidence type="ECO:0000259" key="2">
    <source>
        <dbReference type="Pfam" id="PF13638"/>
    </source>
</evidence>
<evidence type="ECO:0000256" key="1">
    <source>
        <dbReference type="SAM" id="MobiDB-lite"/>
    </source>
</evidence>
<feature type="region of interest" description="Disordered" evidence="1">
    <location>
        <begin position="1"/>
        <end position="51"/>
    </location>
</feature>
<feature type="domain" description="PIN" evidence="2">
    <location>
        <begin position="85"/>
        <end position="222"/>
    </location>
</feature>
<dbReference type="Pfam" id="PF13638">
    <property type="entry name" value="PIN_4"/>
    <property type="match status" value="1"/>
</dbReference>